<comment type="caution">
    <text evidence="1">The sequence shown here is derived from an EMBL/GenBank/DDBJ whole genome shotgun (WGS) entry which is preliminary data.</text>
</comment>
<accession>A0A2S6HD55</accession>
<reference evidence="1 2" key="1">
    <citation type="submission" date="2018-02" db="EMBL/GenBank/DDBJ databases">
        <title>Subsurface microbial communities from deep shales in Ohio and West Virginia, USA.</title>
        <authorList>
            <person name="Wrighton K."/>
        </authorList>
    </citation>
    <scope>NUCLEOTIDE SEQUENCE [LARGE SCALE GENOMIC DNA]</scope>
    <source>
        <strain evidence="1 2">OWC-DMM</strain>
    </source>
</reference>
<name>A0A2S6HD55_9GAMM</name>
<evidence type="ECO:0000313" key="2">
    <source>
        <dbReference type="Proteomes" id="UP000240010"/>
    </source>
</evidence>
<gene>
    <name evidence="1" type="ORF">B0F87_106230</name>
</gene>
<dbReference type="SUPFAM" id="SSF53822">
    <property type="entry name" value="Periplasmic binding protein-like I"/>
    <property type="match status" value="1"/>
</dbReference>
<proteinExistence type="predicted"/>
<dbReference type="InterPro" id="IPR028082">
    <property type="entry name" value="Peripla_BP_I"/>
</dbReference>
<dbReference type="PANTHER" id="PTHR47628:SF1">
    <property type="entry name" value="ALIPHATIC AMIDASE EXPRESSION-REGULATING PROTEIN"/>
    <property type="match status" value="1"/>
</dbReference>
<dbReference type="Pfam" id="PF13433">
    <property type="entry name" value="Peripla_BP_5"/>
    <property type="match status" value="1"/>
</dbReference>
<dbReference type="Gene3D" id="3.40.50.2300">
    <property type="match status" value="2"/>
</dbReference>
<dbReference type="EMBL" id="PTIZ01000006">
    <property type="protein sequence ID" value="PPK75382.1"/>
    <property type="molecule type" value="Genomic_DNA"/>
</dbReference>
<dbReference type="Proteomes" id="UP000240010">
    <property type="component" value="Unassembled WGS sequence"/>
</dbReference>
<dbReference type="CDD" id="cd06355">
    <property type="entry name" value="PBP1_FmdD-like"/>
    <property type="match status" value="1"/>
</dbReference>
<dbReference type="AlphaFoldDB" id="A0A2S6HD55"/>
<dbReference type="PANTHER" id="PTHR47628">
    <property type="match status" value="1"/>
</dbReference>
<evidence type="ECO:0000313" key="1">
    <source>
        <dbReference type="EMBL" id="PPK75382.1"/>
    </source>
</evidence>
<organism evidence="1 2">
    <name type="scientific">Methylobacter tundripaludum</name>
    <dbReference type="NCBI Taxonomy" id="173365"/>
    <lineage>
        <taxon>Bacteria</taxon>
        <taxon>Pseudomonadati</taxon>
        <taxon>Pseudomonadota</taxon>
        <taxon>Gammaproteobacteria</taxon>
        <taxon>Methylococcales</taxon>
        <taxon>Methylococcaceae</taxon>
        <taxon>Methylobacter</taxon>
    </lineage>
</organism>
<sequence length="407" mass="44397">MKKYFKVSATLALIAILIVAGFMMRQHYPVVTLPIKIGVLHSLTGTMAVNEKPLVDAVRLAVKEINAQGGLLGQPVEMVVADGKSDPKVFAAEAERLIEKDRVSVLFGCWTSACRKAVKPIVEKHRHLLFYPVQYEGMEQSANILYTGAAPNQQIVPGTRWAMQTFGLRVYLVGSDYVFPRTANIIIGDLVNASGGKILDERYLPLGGTDVAEIIKDIARKQPDVVLNTLNGDSNAAFFSALVKAGLGDLPLVSFSVEESGMQAWNGGQLTRHYGVWSYFQSLPGEGNDRFVTAYKACFGADRVISAPMEAAYAGVNLWAQTVQEVNSSEPGRVDPALLRQSIKSPAGITAVDADTRHLWKMMRVGKVSPDGQFEQVFASSAPLRPSPWPGYRSRDSWQALLEGSQP</sequence>
<protein>
    <submittedName>
        <fullName evidence="1">Urea transport system substrate-binding protein</fullName>
    </submittedName>
</protein>
<dbReference type="InterPro" id="IPR017777">
    <property type="entry name" value="ABC_urea-bd_UrtA"/>
</dbReference>
<dbReference type="RefSeq" id="WP_104429234.1">
    <property type="nucleotide sequence ID" value="NZ_PTIZ01000006.1"/>
</dbReference>